<keyword evidence="6" id="KW-0482">Metalloprotease</keyword>
<dbReference type="GO" id="GO:0004222">
    <property type="term" value="F:metalloendopeptidase activity"/>
    <property type="evidence" value="ECO:0007669"/>
    <property type="project" value="TreeGrafter"/>
</dbReference>
<evidence type="ECO:0000256" key="2">
    <source>
        <dbReference type="ARBA" id="ARBA00022670"/>
    </source>
</evidence>
<name>E2A6U8_CAMFO</name>
<dbReference type="GO" id="GO:0043171">
    <property type="term" value="P:peptide catabolic process"/>
    <property type="evidence" value="ECO:0007669"/>
    <property type="project" value="TreeGrafter"/>
</dbReference>
<reference evidence="10 11" key="1">
    <citation type="journal article" date="2010" name="Science">
        <title>Genomic comparison of the ants Camponotus floridanus and Harpegnathos saltator.</title>
        <authorList>
            <person name="Bonasio R."/>
            <person name="Zhang G."/>
            <person name="Ye C."/>
            <person name="Mutti N.S."/>
            <person name="Fang X."/>
            <person name="Qin N."/>
            <person name="Donahue G."/>
            <person name="Yang P."/>
            <person name="Li Q."/>
            <person name="Li C."/>
            <person name="Zhang P."/>
            <person name="Huang Z."/>
            <person name="Berger S.L."/>
            <person name="Reinberg D."/>
            <person name="Wang J."/>
            <person name="Liebig J."/>
        </authorList>
    </citation>
    <scope>NUCLEOTIDE SEQUENCE [LARGE SCALE GENOMIC DNA]</scope>
    <source>
        <strain evidence="11">C129</strain>
    </source>
</reference>
<dbReference type="GO" id="GO:0051603">
    <property type="term" value="P:proteolysis involved in protein catabolic process"/>
    <property type="evidence" value="ECO:0007669"/>
    <property type="project" value="TreeGrafter"/>
</dbReference>
<feature type="domain" description="Peptidase M16 N-terminal" evidence="7">
    <location>
        <begin position="39"/>
        <end position="152"/>
    </location>
</feature>
<organism evidence="11">
    <name type="scientific">Camponotus floridanus</name>
    <name type="common">Florida carpenter ant</name>
    <dbReference type="NCBI Taxonomy" id="104421"/>
    <lineage>
        <taxon>Eukaryota</taxon>
        <taxon>Metazoa</taxon>
        <taxon>Ecdysozoa</taxon>
        <taxon>Arthropoda</taxon>
        <taxon>Hexapoda</taxon>
        <taxon>Insecta</taxon>
        <taxon>Pterygota</taxon>
        <taxon>Neoptera</taxon>
        <taxon>Endopterygota</taxon>
        <taxon>Hymenoptera</taxon>
        <taxon>Apocrita</taxon>
        <taxon>Aculeata</taxon>
        <taxon>Formicoidea</taxon>
        <taxon>Formicidae</taxon>
        <taxon>Formicinae</taxon>
        <taxon>Camponotus</taxon>
    </lineage>
</organism>
<dbReference type="InterPro" id="IPR050626">
    <property type="entry name" value="Peptidase_M16"/>
</dbReference>
<evidence type="ECO:0000313" key="11">
    <source>
        <dbReference type="Proteomes" id="UP000000311"/>
    </source>
</evidence>
<dbReference type="GO" id="GO:0046872">
    <property type="term" value="F:metal ion binding"/>
    <property type="evidence" value="ECO:0007669"/>
    <property type="project" value="UniProtKB-KW"/>
</dbReference>
<keyword evidence="5" id="KW-0862">Zinc</keyword>
<dbReference type="GO" id="GO:0005739">
    <property type="term" value="C:mitochondrion"/>
    <property type="evidence" value="ECO:0007669"/>
    <property type="project" value="TreeGrafter"/>
</dbReference>
<dbReference type="Pfam" id="PF05193">
    <property type="entry name" value="Peptidase_M16_C"/>
    <property type="match status" value="1"/>
</dbReference>
<dbReference type="InParanoid" id="E2A6U8"/>
<dbReference type="Gene3D" id="3.30.830.10">
    <property type="entry name" value="Metalloenzyme, LuxS/M16 peptidase-like"/>
    <property type="match status" value="4"/>
</dbReference>
<evidence type="ECO:0000256" key="4">
    <source>
        <dbReference type="ARBA" id="ARBA00022801"/>
    </source>
</evidence>
<dbReference type="EMBL" id="GL437203">
    <property type="protein sequence ID" value="EFN70814.1"/>
    <property type="molecule type" value="Genomic_DNA"/>
</dbReference>
<dbReference type="Pfam" id="PF00675">
    <property type="entry name" value="Peptidase_M16"/>
    <property type="match status" value="1"/>
</dbReference>
<evidence type="ECO:0000259" key="9">
    <source>
        <dbReference type="Pfam" id="PF16187"/>
    </source>
</evidence>
<evidence type="ECO:0000256" key="5">
    <source>
        <dbReference type="ARBA" id="ARBA00022833"/>
    </source>
</evidence>
<dbReference type="PANTHER" id="PTHR43690:SF18">
    <property type="entry name" value="INSULIN-DEGRADING ENZYME-RELATED"/>
    <property type="match status" value="1"/>
</dbReference>
<dbReference type="GO" id="GO:0005829">
    <property type="term" value="C:cytosol"/>
    <property type="evidence" value="ECO:0007669"/>
    <property type="project" value="TreeGrafter"/>
</dbReference>
<evidence type="ECO:0000256" key="6">
    <source>
        <dbReference type="ARBA" id="ARBA00023049"/>
    </source>
</evidence>
<dbReference type="Proteomes" id="UP000000311">
    <property type="component" value="Unassembled WGS sequence"/>
</dbReference>
<dbReference type="InterPro" id="IPR011765">
    <property type="entry name" value="Pept_M16_N"/>
</dbReference>
<dbReference type="InterPro" id="IPR011249">
    <property type="entry name" value="Metalloenz_LuxS/M16"/>
</dbReference>
<evidence type="ECO:0000256" key="3">
    <source>
        <dbReference type="ARBA" id="ARBA00022723"/>
    </source>
</evidence>
<dbReference type="SUPFAM" id="SSF63411">
    <property type="entry name" value="LuxS/MPP-like metallohydrolase"/>
    <property type="match status" value="3"/>
</dbReference>
<feature type="domain" description="Peptidase M16 middle/third" evidence="9">
    <location>
        <begin position="395"/>
        <end position="600"/>
    </location>
</feature>
<gene>
    <name evidence="10" type="ORF">EAG_02486</name>
</gene>
<keyword evidence="4" id="KW-0378">Hydrolase</keyword>
<accession>E2A6U8</accession>
<evidence type="ECO:0000313" key="10">
    <source>
        <dbReference type="EMBL" id="EFN70814.1"/>
    </source>
</evidence>
<evidence type="ECO:0000256" key="1">
    <source>
        <dbReference type="ARBA" id="ARBA00007261"/>
    </source>
</evidence>
<proteinExistence type="inferred from homology"/>
<dbReference type="OMA" id="ENICHET"/>
<protein>
    <submittedName>
        <fullName evidence="10">Insulin-degrading enzyme</fullName>
    </submittedName>
</protein>
<comment type="similarity">
    <text evidence="1">Belongs to the peptidase M16 family.</text>
</comment>
<evidence type="ECO:0000259" key="8">
    <source>
        <dbReference type="Pfam" id="PF05193"/>
    </source>
</evidence>
<keyword evidence="11" id="KW-1185">Reference proteome</keyword>
<sequence>METNITTINHLVQNEWSHIIKSENDNRLYKMLLLNNYMKVILISDPTTDKAAAALNVNIGSLTEPKNLPGLTHLLQHVLYLLKTENSPQQKFKEFVSQNNGVVTTETTENLSTYRFDIAVTKFKNALTSFAQLFINSVVFTPDMIKSELQEINVCNCVRKIDRWGILQLFKSTIDCDYQILNEESNNFEKVSSIPNIPEPISNNIVKYMQKFYDNYYSSHMMSLCILSNESLEQLQVWVASLFSQVKLNKFAKMKKGMSLIQCFPKCESVYKIYGIHTCFYTDYKILYIILPSEYLIHRQYVSFLTYLFEYGGKGSLMSVLRANGWGNDIDTGNLCDAKEFTFFNVAINLTDEGLEHIDDIMTLFFQYVKLLKESNGTEYRRIFNEYKEIKELKFRFKNRESPLEYVTIISRLLLDTKYENMTDILHQIPTYEQFWIQQILKDFLSQQHMRIYIIAEKFKNFAEFSENIGTFKYRKEKVPAKICAKWISNASAELNLPACNEFLPATVSMKSEGYKKSENPTVLWDTQLLRMWYKKDDIFKEPKTIIIFHFICPPVYVDSVSANLTHFFVRLVNNSLREHLYPAILVNSHWQLSATKYGILHEQFCKMQLEQLGKDQLINYSSIQLDNYLLPINEILEKNSHYNFENRFRLLYEKDSCIVGVMFYSVNSRSTELDVMLDFVQQVICKRLAILKSEEQLGCLSYSDIYRTNRIQRLKILAQGLKSQTVEDIKHQINLFMNSVVF</sequence>
<dbReference type="AlphaFoldDB" id="E2A6U8"/>
<dbReference type="Pfam" id="PF16187">
    <property type="entry name" value="Peptidase_M16_M"/>
    <property type="match status" value="1"/>
</dbReference>
<keyword evidence="2" id="KW-0645">Protease</keyword>
<dbReference type="PANTHER" id="PTHR43690">
    <property type="entry name" value="NARDILYSIN"/>
    <property type="match status" value="1"/>
</dbReference>
<evidence type="ECO:0000259" key="7">
    <source>
        <dbReference type="Pfam" id="PF00675"/>
    </source>
</evidence>
<dbReference type="InterPro" id="IPR007863">
    <property type="entry name" value="Peptidase_M16_C"/>
</dbReference>
<feature type="domain" description="Peptidase M16 C-terminal" evidence="8">
    <location>
        <begin position="209"/>
        <end position="375"/>
    </location>
</feature>
<keyword evidence="3" id="KW-0479">Metal-binding</keyword>
<dbReference type="OrthoDB" id="4953at2759"/>
<dbReference type="InterPro" id="IPR032632">
    <property type="entry name" value="Peptidase_M16_M"/>
</dbReference>
<dbReference type="STRING" id="104421.E2A6U8"/>